<dbReference type="PANTHER" id="PTHR13748">
    <property type="entry name" value="COBW-RELATED"/>
    <property type="match status" value="1"/>
</dbReference>
<comment type="catalytic activity">
    <reaction evidence="5">
        <text>GTP + H2O = GDP + phosphate + H(+)</text>
        <dbReference type="Rhea" id="RHEA:19669"/>
        <dbReference type="ChEBI" id="CHEBI:15377"/>
        <dbReference type="ChEBI" id="CHEBI:15378"/>
        <dbReference type="ChEBI" id="CHEBI:37565"/>
        <dbReference type="ChEBI" id="CHEBI:43474"/>
        <dbReference type="ChEBI" id="CHEBI:58189"/>
    </reaction>
    <physiologicalReaction direction="left-to-right" evidence="5">
        <dbReference type="Rhea" id="RHEA:19670"/>
    </physiologicalReaction>
</comment>
<dbReference type="Pfam" id="PF07683">
    <property type="entry name" value="CobW_C"/>
    <property type="match status" value="1"/>
</dbReference>
<dbReference type="InterPro" id="IPR051316">
    <property type="entry name" value="Zinc-reg_GTPase_activator"/>
</dbReference>
<dbReference type="Proteomes" id="UP000243350">
    <property type="component" value="Unassembled WGS sequence"/>
</dbReference>
<dbReference type="Gene3D" id="3.30.1220.10">
    <property type="entry name" value="CobW-like, C-terminal domain"/>
    <property type="match status" value="1"/>
</dbReference>
<dbReference type="SMART" id="SM00833">
    <property type="entry name" value="CobW_C"/>
    <property type="match status" value="1"/>
</dbReference>
<organism evidence="7 8">
    <name type="scientific">Staphylococcus devriesei</name>
    <dbReference type="NCBI Taxonomy" id="586733"/>
    <lineage>
        <taxon>Bacteria</taxon>
        <taxon>Bacillati</taxon>
        <taxon>Bacillota</taxon>
        <taxon>Bacilli</taxon>
        <taxon>Bacillales</taxon>
        <taxon>Staphylococcaceae</taxon>
        <taxon>Staphylococcus</taxon>
    </lineage>
</organism>
<dbReference type="CDD" id="cd03112">
    <property type="entry name" value="CobW-like"/>
    <property type="match status" value="1"/>
</dbReference>
<dbReference type="GO" id="GO:0005737">
    <property type="term" value="C:cytoplasm"/>
    <property type="evidence" value="ECO:0007669"/>
    <property type="project" value="TreeGrafter"/>
</dbReference>
<feature type="domain" description="CobW C-terminal" evidence="6">
    <location>
        <begin position="222"/>
        <end position="308"/>
    </location>
</feature>
<evidence type="ECO:0000313" key="8">
    <source>
        <dbReference type="Proteomes" id="UP000243350"/>
    </source>
</evidence>
<evidence type="ECO:0000256" key="3">
    <source>
        <dbReference type="ARBA" id="ARBA00023186"/>
    </source>
</evidence>
<dbReference type="PANTHER" id="PTHR13748:SF62">
    <property type="entry name" value="COBW DOMAIN-CONTAINING PROTEIN"/>
    <property type="match status" value="1"/>
</dbReference>
<evidence type="ECO:0000256" key="4">
    <source>
        <dbReference type="ARBA" id="ARBA00034320"/>
    </source>
</evidence>
<keyword evidence="3" id="KW-0143">Chaperone</keyword>
<evidence type="ECO:0000313" key="7">
    <source>
        <dbReference type="EMBL" id="PTF12398.1"/>
    </source>
</evidence>
<dbReference type="SUPFAM" id="SSF90002">
    <property type="entry name" value="Hypothetical protein YjiA, C-terminal domain"/>
    <property type="match status" value="1"/>
</dbReference>
<dbReference type="AlphaFoldDB" id="A0A2T4KRU8"/>
<evidence type="ECO:0000256" key="2">
    <source>
        <dbReference type="ARBA" id="ARBA00022801"/>
    </source>
</evidence>
<dbReference type="InterPro" id="IPR027417">
    <property type="entry name" value="P-loop_NTPase"/>
</dbReference>
<accession>A0A2T4KRU8</accession>
<evidence type="ECO:0000256" key="5">
    <source>
        <dbReference type="ARBA" id="ARBA00049117"/>
    </source>
</evidence>
<dbReference type="EMBL" id="PYZH01000072">
    <property type="protein sequence ID" value="PTF12398.1"/>
    <property type="molecule type" value="Genomic_DNA"/>
</dbReference>
<reference evidence="7 8" key="1">
    <citation type="journal article" date="2016" name="Front. Microbiol.">
        <title>Comprehensive Phylogenetic Analysis of Bovine Non-aureus Staphylococci Species Based on Whole-Genome Sequencing.</title>
        <authorList>
            <person name="Naushad S."/>
            <person name="Barkema H.W."/>
            <person name="Luby C."/>
            <person name="Condas L.A."/>
            <person name="Nobrega D.B."/>
            <person name="Carson D.A."/>
            <person name="De Buck J."/>
        </authorList>
    </citation>
    <scope>NUCLEOTIDE SEQUENCE [LARGE SCALE GENOMIC DNA]</scope>
    <source>
        <strain evidence="7 8">SNUC 4143</strain>
    </source>
</reference>
<dbReference type="RefSeq" id="WP_107520383.1">
    <property type="nucleotide sequence ID" value="NZ_PYZH01000072.1"/>
</dbReference>
<comment type="caution">
    <text evidence="7">The sequence shown here is derived from an EMBL/GenBank/DDBJ whole genome shotgun (WGS) entry which is preliminary data.</text>
</comment>
<protein>
    <submittedName>
        <fullName evidence="7">Cobalamin biosynthesis protein CobW</fullName>
    </submittedName>
</protein>
<gene>
    <name evidence="7" type="ORF">BUY48_09600</name>
</gene>
<dbReference type="InterPro" id="IPR003495">
    <property type="entry name" value="CobW/HypB/UreG_nucleotide-bd"/>
</dbReference>
<keyword evidence="1" id="KW-0547">Nucleotide-binding</keyword>
<dbReference type="GO" id="GO:0000166">
    <property type="term" value="F:nucleotide binding"/>
    <property type="evidence" value="ECO:0007669"/>
    <property type="project" value="UniProtKB-KW"/>
</dbReference>
<dbReference type="Gene3D" id="3.40.50.300">
    <property type="entry name" value="P-loop containing nucleotide triphosphate hydrolases"/>
    <property type="match status" value="1"/>
</dbReference>
<dbReference type="SUPFAM" id="SSF52540">
    <property type="entry name" value="P-loop containing nucleoside triphosphate hydrolases"/>
    <property type="match status" value="1"/>
</dbReference>
<evidence type="ECO:0000259" key="6">
    <source>
        <dbReference type="SMART" id="SM00833"/>
    </source>
</evidence>
<sequence length="310" mass="35345">MINNKNEKMSITIITGFLGSGKTTFLKHYIDQLLKQDEKITIVMNEFGNFDVDSLVIGENVSIKSLVNGCVCCDLNEDLVQQLKVIIAQGQTNHIIIEATGIAHPLEIFAACQDPAVVKQVKVSQIIGIVDAQRFSKKEDYSHSTSHLMEEQLKCSDAMIINKVDLIDDSGLQNIHNELSKLNPNALRIATTYSQIDIEQLHKHHYSKAFDHHHSHVHHHGIQSMQYTFTSPIDRQLFYQFIMRLPDNVLRLKGFVKFRDLPEAIYEFQYAMGLPDYGIINKEVPLTIVLIGEELDTARLRNQLEMIQFT</sequence>
<dbReference type="GO" id="GO:0016787">
    <property type="term" value="F:hydrolase activity"/>
    <property type="evidence" value="ECO:0007669"/>
    <property type="project" value="UniProtKB-KW"/>
</dbReference>
<dbReference type="Pfam" id="PF02492">
    <property type="entry name" value="cobW"/>
    <property type="match status" value="1"/>
</dbReference>
<comment type="similarity">
    <text evidence="4">Belongs to the SIMIBI class G3E GTPase family. ZNG1 subfamily.</text>
</comment>
<dbReference type="InterPro" id="IPR011629">
    <property type="entry name" value="CobW-like_C"/>
</dbReference>
<keyword evidence="2" id="KW-0378">Hydrolase</keyword>
<dbReference type="InterPro" id="IPR036627">
    <property type="entry name" value="CobW-likC_sf"/>
</dbReference>
<proteinExistence type="inferred from homology"/>
<evidence type="ECO:0000256" key="1">
    <source>
        <dbReference type="ARBA" id="ARBA00022741"/>
    </source>
</evidence>
<name>A0A2T4KRU8_9STAP</name>